<organism evidence="1">
    <name type="scientific">marine sediment metagenome</name>
    <dbReference type="NCBI Taxonomy" id="412755"/>
    <lineage>
        <taxon>unclassified sequences</taxon>
        <taxon>metagenomes</taxon>
        <taxon>ecological metagenomes</taxon>
    </lineage>
</organism>
<reference evidence="1" key="1">
    <citation type="journal article" date="2015" name="Nature">
        <title>Complex archaea that bridge the gap between prokaryotes and eukaryotes.</title>
        <authorList>
            <person name="Spang A."/>
            <person name="Saw J.H."/>
            <person name="Jorgensen S.L."/>
            <person name="Zaremba-Niedzwiedzka K."/>
            <person name="Martijn J."/>
            <person name="Lind A.E."/>
            <person name="van Eijk R."/>
            <person name="Schleper C."/>
            <person name="Guy L."/>
            <person name="Ettema T.J."/>
        </authorList>
    </citation>
    <scope>NUCLEOTIDE SEQUENCE</scope>
</reference>
<comment type="caution">
    <text evidence="1">The sequence shown here is derived from an EMBL/GenBank/DDBJ whole genome shotgun (WGS) entry which is preliminary data.</text>
</comment>
<gene>
    <name evidence="1" type="ORF">LCGC14_0317810</name>
</gene>
<protein>
    <submittedName>
        <fullName evidence="1">Uncharacterized protein</fullName>
    </submittedName>
</protein>
<evidence type="ECO:0000313" key="1">
    <source>
        <dbReference type="EMBL" id="KKN81522.1"/>
    </source>
</evidence>
<name>A0A0F9U2I1_9ZZZZ</name>
<proteinExistence type="predicted"/>
<accession>A0A0F9U2I1</accession>
<sequence>MKQEKIDELREFFESDREDSEIADMARMRVPGLLNTIENLEGLIKEANDLASNGLALLARMDRNSKEGEDG</sequence>
<dbReference type="AlphaFoldDB" id="A0A0F9U2I1"/>
<dbReference type="EMBL" id="LAZR01000213">
    <property type="protein sequence ID" value="KKN81522.1"/>
    <property type="molecule type" value="Genomic_DNA"/>
</dbReference>